<evidence type="ECO:0000256" key="3">
    <source>
        <dbReference type="ARBA" id="ARBA00022840"/>
    </source>
</evidence>
<dbReference type="Proteomes" id="UP001519363">
    <property type="component" value="Unassembled WGS sequence"/>
</dbReference>
<feature type="binding site" evidence="4">
    <location>
        <position position="40"/>
    </location>
    <ligand>
        <name>ATP</name>
        <dbReference type="ChEBI" id="CHEBI:30616"/>
    </ligand>
</feature>
<dbReference type="CDD" id="cd14014">
    <property type="entry name" value="STKc_PknB_like"/>
    <property type="match status" value="1"/>
</dbReference>
<protein>
    <submittedName>
        <fullName evidence="6">Serine/threonine protein kinase</fullName>
    </submittedName>
</protein>
<evidence type="ECO:0000259" key="5">
    <source>
        <dbReference type="PROSITE" id="PS50011"/>
    </source>
</evidence>
<gene>
    <name evidence="6" type="ORF">JOF53_001035</name>
</gene>
<dbReference type="PROSITE" id="PS50011">
    <property type="entry name" value="PROTEIN_KINASE_DOM"/>
    <property type="match status" value="1"/>
</dbReference>
<dbReference type="Gene3D" id="1.10.510.10">
    <property type="entry name" value="Transferase(Phosphotransferase) domain 1"/>
    <property type="match status" value="1"/>
</dbReference>
<keyword evidence="7" id="KW-1185">Reference proteome</keyword>
<dbReference type="GO" id="GO:0004674">
    <property type="term" value="F:protein serine/threonine kinase activity"/>
    <property type="evidence" value="ECO:0007669"/>
    <property type="project" value="UniProtKB-KW"/>
</dbReference>
<evidence type="ECO:0000313" key="6">
    <source>
        <dbReference type="EMBL" id="MBP2472163.1"/>
    </source>
</evidence>
<evidence type="ECO:0000256" key="1">
    <source>
        <dbReference type="ARBA" id="ARBA00008874"/>
    </source>
</evidence>
<name>A0ABS5A6D4_9PSEU</name>
<dbReference type="PANTHER" id="PTHR45832">
    <property type="entry name" value="SERINE/THREONINE-PROTEIN KINASE SAMKA-RELATED-RELATED"/>
    <property type="match status" value="1"/>
</dbReference>
<keyword evidence="6" id="KW-0723">Serine/threonine-protein kinase</keyword>
<evidence type="ECO:0000256" key="4">
    <source>
        <dbReference type="PROSITE-ProRule" id="PRU10141"/>
    </source>
</evidence>
<dbReference type="InterPro" id="IPR011009">
    <property type="entry name" value="Kinase-like_dom_sf"/>
</dbReference>
<sequence>MRTGDTIADRYRLDEVVGEGGMGQVWRATDLELRREIALKLTRTGDGEQTRREARIGAGVQHPNVIAVFDVVVEDGRRWLVMEYLPSRSLDEVCRADGPLDPEQVARIGSQVLAALGALHEKGMVHRDAKPANILLAPDGTAKLSDLGVAAWDQVT</sequence>
<dbReference type="PANTHER" id="PTHR45832:SF22">
    <property type="entry name" value="SERINE_THREONINE-PROTEIN KINASE SAMKA-RELATED"/>
    <property type="match status" value="1"/>
</dbReference>
<keyword evidence="6" id="KW-0808">Transferase</keyword>
<accession>A0ABS5A6D4</accession>
<keyword evidence="2 4" id="KW-0547">Nucleotide-binding</keyword>
<feature type="domain" description="Protein kinase" evidence="5">
    <location>
        <begin position="11"/>
        <end position="156"/>
    </location>
</feature>
<comment type="similarity">
    <text evidence="1">Belongs to the protein kinase superfamily. STE Ser/Thr protein kinase family. STE20 subfamily.</text>
</comment>
<dbReference type="PROSITE" id="PS00107">
    <property type="entry name" value="PROTEIN_KINASE_ATP"/>
    <property type="match status" value="1"/>
</dbReference>
<evidence type="ECO:0000313" key="7">
    <source>
        <dbReference type="Proteomes" id="UP001519363"/>
    </source>
</evidence>
<dbReference type="Gene3D" id="3.30.200.20">
    <property type="entry name" value="Phosphorylase Kinase, domain 1"/>
    <property type="match status" value="1"/>
</dbReference>
<evidence type="ECO:0000256" key="2">
    <source>
        <dbReference type="ARBA" id="ARBA00022741"/>
    </source>
</evidence>
<dbReference type="EMBL" id="JAGIOO010000001">
    <property type="protein sequence ID" value="MBP2472163.1"/>
    <property type="molecule type" value="Genomic_DNA"/>
</dbReference>
<dbReference type="SUPFAM" id="SSF56112">
    <property type="entry name" value="Protein kinase-like (PK-like)"/>
    <property type="match status" value="1"/>
</dbReference>
<proteinExistence type="inferred from homology"/>
<keyword evidence="3 4" id="KW-0067">ATP-binding</keyword>
<organism evidence="6 7">
    <name type="scientific">Crossiella equi</name>
    <dbReference type="NCBI Taxonomy" id="130796"/>
    <lineage>
        <taxon>Bacteria</taxon>
        <taxon>Bacillati</taxon>
        <taxon>Actinomycetota</taxon>
        <taxon>Actinomycetes</taxon>
        <taxon>Pseudonocardiales</taxon>
        <taxon>Pseudonocardiaceae</taxon>
        <taxon>Crossiella</taxon>
    </lineage>
</organism>
<dbReference type="InterPro" id="IPR017441">
    <property type="entry name" value="Protein_kinase_ATP_BS"/>
</dbReference>
<reference evidence="6 7" key="1">
    <citation type="submission" date="2021-03" db="EMBL/GenBank/DDBJ databases">
        <title>Sequencing the genomes of 1000 actinobacteria strains.</title>
        <authorList>
            <person name="Klenk H.-P."/>
        </authorList>
    </citation>
    <scope>NUCLEOTIDE SEQUENCE [LARGE SCALE GENOMIC DNA]</scope>
    <source>
        <strain evidence="6 7">DSM 44580</strain>
    </source>
</reference>
<keyword evidence="6" id="KW-0418">Kinase</keyword>
<dbReference type="InterPro" id="IPR000719">
    <property type="entry name" value="Prot_kinase_dom"/>
</dbReference>
<dbReference type="RefSeq" id="WP_086780669.1">
    <property type="nucleotide sequence ID" value="NZ_JAGIOO010000001.1"/>
</dbReference>
<dbReference type="InterPro" id="IPR051931">
    <property type="entry name" value="PAK3-like"/>
</dbReference>
<dbReference type="Pfam" id="PF00069">
    <property type="entry name" value="Pkinase"/>
    <property type="match status" value="1"/>
</dbReference>
<comment type="caution">
    <text evidence="6">The sequence shown here is derived from an EMBL/GenBank/DDBJ whole genome shotgun (WGS) entry which is preliminary data.</text>
</comment>